<evidence type="ECO:0000256" key="2">
    <source>
        <dbReference type="PROSITE-ProRule" id="PRU00169"/>
    </source>
</evidence>
<dbReference type="SUPFAM" id="SSF52172">
    <property type="entry name" value="CheY-like"/>
    <property type="match status" value="1"/>
</dbReference>
<dbReference type="EMBL" id="ASRX01000015">
    <property type="protein sequence ID" value="EYF06592.1"/>
    <property type="molecule type" value="Genomic_DNA"/>
</dbReference>
<evidence type="ECO:0000313" key="4">
    <source>
        <dbReference type="EMBL" id="EYF06592.1"/>
    </source>
</evidence>
<dbReference type="eggNOG" id="COG0745">
    <property type="taxonomic scope" value="Bacteria"/>
</dbReference>
<dbReference type="GO" id="GO:0000160">
    <property type="term" value="P:phosphorelay signal transduction system"/>
    <property type="evidence" value="ECO:0007669"/>
    <property type="project" value="InterPro"/>
</dbReference>
<dbReference type="InterPro" id="IPR001789">
    <property type="entry name" value="Sig_transdc_resp-reg_receiver"/>
</dbReference>
<feature type="modified residue" description="4-aspartylphosphate" evidence="2">
    <location>
        <position position="50"/>
    </location>
</feature>
<organism evidence="4 5">
    <name type="scientific">Chondromyces apiculatus DSM 436</name>
    <dbReference type="NCBI Taxonomy" id="1192034"/>
    <lineage>
        <taxon>Bacteria</taxon>
        <taxon>Pseudomonadati</taxon>
        <taxon>Myxococcota</taxon>
        <taxon>Polyangia</taxon>
        <taxon>Polyangiales</taxon>
        <taxon>Polyangiaceae</taxon>
        <taxon>Chondromyces</taxon>
    </lineage>
</organism>
<keyword evidence="1 2" id="KW-0597">Phosphoprotein</keyword>
<accession>A0A017TCH6</accession>
<comment type="caution">
    <text evidence="4">The sequence shown here is derived from an EMBL/GenBank/DDBJ whole genome shotgun (WGS) entry which is preliminary data.</text>
</comment>
<sequence>MYVIDDDIAVVDSLVDVLTFEGFTIEAFTDPLEALARMRSGARPSVLLLDMVMPEMNGSEVLDALEATGLSVPVVLLSGVREPGDAAARAAAVLPKPCNLDDLLATLQRVLGDSPVP</sequence>
<feature type="domain" description="Response regulatory" evidence="3">
    <location>
        <begin position="1"/>
        <end position="111"/>
    </location>
</feature>
<dbReference type="InterPro" id="IPR050595">
    <property type="entry name" value="Bact_response_regulator"/>
</dbReference>
<evidence type="ECO:0000259" key="3">
    <source>
        <dbReference type="PROSITE" id="PS50110"/>
    </source>
</evidence>
<dbReference type="Proteomes" id="UP000019678">
    <property type="component" value="Unassembled WGS sequence"/>
</dbReference>
<evidence type="ECO:0000313" key="5">
    <source>
        <dbReference type="Proteomes" id="UP000019678"/>
    </source>
</evidence>
<dbReference type="PROSITE" id="PS50110">
    <property type="entry name" value="RESPONSE_REGULATORY"/>
    <property type="match status" value="1"/>
</dbReference>
<dbReference type="AlphaFoldDB" id="A0A017TCH6"/>
<name>A0A017TCH6_9BACT</name>
<keyword evidence="5" id="KW-1185">Reference proteome</keyword>
<dbReference type="PANTHER" id="PTHR44591">
    <property type="entry name" value="STRESS RESPONSE REGULATOR PROTEIN 1"/>
    <property type="match status" value="1"/>
</dbReference>
<dbReference type="InterPro" id="IPR011006">
    <property type="entry name" value="CheY-like_superfamily"/>
</dbReference>
<gene>
    <name evidence="4" type="ORF">CAP_1722</name>
</gene>
<protein>
    <submittedName>
        <fullName evidence="4">Persistence regulator MprA-like protein</fullName>
    </submittedName>
</protein>
<dbReference type="Gene3D" id="3.40.50.2300">
    <property type="match status" value="1"/>
</dbReference>
<dbReference type="PANTHER" id="PTHR44591:SF3">
    <property type="entry name" value="RESPONSE REGULATORY DOMAIN-CONTAINING PROTEIN"/>
    <property type="match status" value="1"/>
</dbReference>
<reference evidence="4 5" key="1">
    <citation type="submission" date="2013-05" db="EMBL/GenBank/DDBJ databases">
        <title>Genome assembly of Chondromyces apiculatus DSM 436.</title>
        <authorList>
            <person name="Sharma G."/>
            <person name="Khatri I."/>
            <person name="Kaur C."/>
            <person name="Mayilraj S."/>
            <person name="Subramanian S."/>
        </authorList>
    </citation>
    <scope>NUCLEOTIDE SEQUENCE [LARGE SCALE GENOMIC DNA]</scope>
    <source>
        <strain evidence="4 5">DSM 436</strain>
    </source>
</reference>
<proteinExistence type="predicted"/>
<dbReference type="SMART" id="SM00448">
    <property type="entry name" value="REC"/>
    <property type="match status" value="1"/>
</dbReference>
<evidence type="ECO:0000256" key="1">
    <source>
        <dbReference type="ARBA" id="ARBA00022553"/>
    </source>
</evidence>
<dbReference type="STRING" id="1192034.CAP_1722"/>
<dbReference type="Pfam" id="PF00072">
    <property type="entry name" value="Response_reg"/>
    <property type="match status" value="1"/>
</dbReference>